<keyword evidence="3" id="KW-1185">Reference proteome</keyword>
<protein>
    <submittedName>
        <fullName evidence="2">Uncharacterized protein</fullName>
    </submittedName>
</protein>
<dbReference type="GeneID" id="24809669"/>
<proteinExistence type="predicted"/>
<reference evidence="2 3" key="1">
    <citation type="submission" date="2014-07" db="EMBL/GenBank/DDBJ databases">
        <title>Methanogenic archaea and the global carbon cycle.</title>
        <authorList>
            <person name="Henriksen J.R."/>
            <person name="Luke J."/>
            <person name="Reinhart S."/>
            <person name="Benedict M.N."/>
            <person name="Youngblut N.D."/>
            <person name="Metcalf M.E."/>
            <person name="Whitaker R.J."/>
            <person name="Metcalf W.W."/>
        </authorList>
    </citation>
    <scope>NUCLEOTIDE SEQUENCE [LARGE SCALE GENOMIC DNA]</scope>
    <source>
        <strain evidence="2 3">Z-761</strain>
    </source>
</reference>
<evidence type="ECO:0000313" key="3">
    <source>
        <dbReference type="Proteomes" id="UP000033096"/>
    </source>
</evidence>
<keyword evidence="1" id="KW-0812">Transmembrane</keyword>
<feature type="transmembrane region" description="Helical" evidence="1">
    <location>
        <begin position="88"/>
        <end position="109"/>
    </location>
</feature>
<evidence type="ECO:0000256" key="1">
    <source>
        <dbReference type="SAM" id="Phobius"/>
    </source>
</evidence>
<dbReference type="KEGG" id="mvc:MSVAZ_1252"/>
<dbReference type="AlphaFoldDB" id="A0A0E3LH23"/>
<feature type="transmembrane region" description="Helical" evidence="1">
    <location>
        <begin position="115"/>
        <end position="132"/>
    </location>
</feature>
<dbReference type="PATRIC" id="fig|1434123.4.peg.1486"/>
<dbReference type="HOGENOM" id="CLU_1656858_0_0_2"/>
<keyword evidence="1" id="KW-0472">Membrane</keyword>
<feature type="transmembrane region" description="Helical" evidence="1">
    <location>
        <begin position="58"/>
        <end position="76"/>
    </location>
</feature>
<name>A0A0E3LH23_9EURY</name>
<dbReference type="EMBL" id="CP009520">
    <property type="protein sequence ID" value="AKB43521.1"/>
    <property type="molecule type" value="Genomic_DNA"/>
</dbReference>
<dbReference type="RefSeq" id="WP_048119571.1">
    <property type="nucleotide sequence ID" value="NZ_CP009520.1"/>
</dbReference>
<accession>A0A0E3LH23</accession>
<dbReference type="Proteomes" id="UP000033096">
    <property type="component" value="Chromosome"/>
</dbReference>
<evidence type="ECO:0000313" key="2">
    <source>
        <dbReference type="EMBL" id="AKB43521.1"/>
    </source>
</evidence>
<keyword evidence="1" id="KW-1133">Transmembrane helix</keyword>
<gene>
    <name evidence="2" type="ORF">MSVAZ_1252</name>
</gene>
<sequence>MDGRGAERGPLQLDIGIVVSGLGGNSNQERDQFNGLVSFFGVDFGLYVGPSYNPFRTIGPSIGIGVVIGSNGFLAAKLGIHFRRAFGLAMLFPIVPIYGVTGSSLLAALPISEGAKVAATIPLLLVPAAVVYQGNLKELRRRGIETLTELRTHLPGKKY</sequence>
<organism evidence="2 3">
    <name type="scientific">Methanosarcina vacuolata Z-761</name>
    <dbReference type="NCBI Taxonomy" id="1434123"/>
    <lineage>
        <taxon>Archaea</taxon>
        <taxon>Methanobacteriati</taxon>
        <taxon>Methanobacteriota</taxon>
        <taxon>Stenosarchaea group</taxon>
        <taxon>Methanomicrobia</taxon>
        <taxon>Methanosarcinales</taxon>
        <taxon>Methanosarcinaceae</taxon>
        <taxon>Methanosarcina</taxon>
    </lineage>
</organism>